<evidence type="ECO:0000313" key="1">
    <source>
        <dbReference type="EMBL" id="GGD71963.1"/>
    </source>
</evidence>
<reference evidence="1" key="2">
    <citation type="submission" date="2020-09" db="EMBL/GenBank/DDBJ databases">
        <authorList>
            <person name="Sun Q."/>
            <person name="Zhou Y."/>
        </authorList>
    </citation>
    <scope>NUCLEOTIDE SEQUENCE</scope>
    <source>
        <strain evidence="1">CGMCC 1.15958</strain>
    </source>
</reference>
<comment type="caution">
    <text evidence="1">The sequence shown here is derived from an EMBL/GenBank/DDBJ whole genome shotgun (WGS) entry which is preliminary data.</text>
</comment>
<proteinExistence type="predicted"/>
<dbReference type="AlphaFoldDB" id="A0A916Z218"/>
<name>A0A916Z218_9BACT</name>
<dbReference type="RefSeq" id="WP_188768779.1">
    <property type="nucleotide sequence ID" value="NZ_BMKK01000009.1"/>
</dbReference>
<sequence>MNIQLIQGQFGGKEAIELITQMIHAKVKFHENIIGNNDNEEDIKMRENRIKQLQKDLFDARQYIEKKGENVNINASIEI</sequence>
<evidence type="ECO:0000313" key="2">
    <source>
        <dbReference type="Proteomes" id="UP000609064"/>
    </source>
</evidence>
<gene>
    <name evidence="1" type="ORF">GCM10011514_40130</name>
</gene>
<dbReference type="EMBL" id="BMKK01000009">
    <property type="protein sequence ID" value="GGD71963.1"/>
    <property type="molecule type" value="Genomic_DNA"/>
</dbReference>
<organism evidence="1 2">
    <name type="scientific">Emticicia aquatilis</name>
    <dbReference type="NCBI Taxonomy" id="1537369"/>
    <lineage>
        <taxon>Bacteria</taxon>
        <taxon>Pseudomonadati</taxon>
        <taxon>Bacteroidota</taxon>
        <taxon>Cytophagia</taxon>
        <taxon>Cytophagales</taxon>
        <taxon>Leadbetterellaceae</taxon>
        <taxon>Emticicia</taxon>
    </lineage>
</organism>
<dbReference type="Proteomes" id="UP000609064">
    <property type="component" value="Unassembled WGS sequence"/>
</dbReference>
<protein>
    <submittedName>
        <fullName evidence="1">Uncharacterized protein</fullName>
    </submittedName>
</protein>
<reference evidence="1" key="1">
    <citation type="journal article" date="2014" name="Int. J. Syst. Evol. Microbiol.">
        <title>Complete genome sequence of Corynebacterium casei LMG S-19264T (=DSM 44701T), isolated from a smear-ripened cheese.</title>
        <authorList>
            <consortium name="US DOE Joint Genome Institute (JGI-PGF)"/>
            <person name="Walter F."/>
            <person name="Albersmeier A."/>
            <person name="Kalinowski J."/>
            <person name="Ruckert C."/>
        </authorList>
    </citation>
    <scope>NUCLEOTIDE SEQUENCE</scope>
    <source>
        <strain evidence="1">CGMCC 1.15958</strain>
    </source>
</reference>
<accession>A0A916Z218</accession>
<keyword evidence="2" id="KW-1185">Reference proteome</keyword>